<sequence>MAATNSMATGIRPTSVRRVSKKLQSYLRGIFTHFFFFFFKANVQIHPLLKARVVSVKWPHSKKSFSSSAPILFISFIW</sequence>
<reference evidence="1" key="1">
    <citation type="submission" date="2023-07" db="EMBL/GenBank/DDBJ databases">
        <title>draft genome sequence of fig (Ficus carica).</title>
        <authorList>
            <person name="Takahashi T."/>
            <person name="Nishimura K."/>
        </authorList>
    </citation>
    <scope>NUCLEOTIDE SEQUENCE</scope>
</reference>
<protein>
    <submittedName>
        <fullName evidence="1">Uncharacterized protein</fullName>
    </submittedName>
</protein>
<dbReference type="AlphaFoldDB" id="A0AA88EHD0"/>
<feature type="non-terminal residue" evidence="1">
    <location>
        <position position="78"/>
    </location>
</feature>
<dbReference type="Proteomes" id="UP001187192">
    <property type="component" value="Unassembled WGS sequence"/>
</dbReference>
<evidence type="ECO:0000313" key="1">
    <source>
        <dbReference type="EMBL" id="GMN74128.1"/>
    </source>
</evidence>
<keyword evidence="2" id="KW-1185">Reference proteome</keyword>
<name>A0AA88EHD0_FICCA</name>
<evidence type="ECO:0000313" key="2">
    <source>
        <dbReference type="Proteomes" id="UP001187192"/>
    </source>
</evidence>
<dbReference type="EMBL" id="BTGU01010811">
    <property type="protein sequence ID" value="GMN74128.1"/>
    <property type="molecule type" value="Genomic_DNA"/>
</dbReference>
<comment type="caution">
    <text evidence="1">The sequence shown here is derived from an EMBL/GenBank/DDBJ whole genome shotgun (WGS) entry which is preliminary data.</text>
</comment>
<proteinExistence type="predicted"/>
<accession>A0AA88EHD0</accession>
<organism evidence="1 2">
    <name type="scientific">Ficus carica</name>
    <name type="common">Common fig</name>
    <dbReference type="NCBI Taxonomy" id="3494"/>
    <lineage>
        <taxon>Eukaryota</taxon>
        <taxon>Viridiplantae</taxon>
        <taxon>Streptophyta</taxon>
        <taxon>Embryophyta</taxon>
        <taxon>Tracheophyta</taxon>
        <taxon>Spermatophyta</taxon>
        <taxon>Magnoliopsida</taxon>
        <taxon>eudicotyledons</taxon>
        <taxon>Gunneridae</taxon>
        <taxon>Pentapetalae</taxon>
        <taxon>rosids</taxon>
        <taxon>fabids</taxon>
        <taxon>Rosales</taxon>
        <taxon>Moraceae</taxon>
        <taxon>Ficeae</taxon>
        <taxon>Ficus</taxon>
    </lineage>
</organism>
<gene>
    <name evidence="1" type="ORF">TIFTF001_052317</name>
</gene>